<reference evidence="1" key="1">
    <citation type="submission" date="2016-10" db="EMBL/GenBank/DDBJ databases">
        <authorList>
            <person name="Wang S."/>
            <person name="Zhu B."/>
        </authorList>
    </citation>
    <scope>NUCLEOTIDE SEQUENCE</scope>
    <source>
        <strain evidence="1">JCM 8580</strain>
    </source>
</reference>
<name>A0ACC8S3B9_9ENTR</name>
<evidence type="ECO:0000313" key="1">
    <source>
        <dbReference type="EMBL" id="OLR18007.1"/>
    </source>
</evidence>
<gene>
    <name evidence="1" type="ORF">BH713_15990</name>
</gene>
<sequence>MYVIADVISKKEIDFMDFPKNINFNHIFIIDLLKDNEFQTARRLDDDLSVFIPSSQRVYLKIASKEQLIKTLLHIELMEIPQGIKPIIHIEGHGSEQSLSLPNGTTIRWGELYEVLSKINFALNNTLILFIATCYGFHYINTLNILTPTPTYCLISPSKSIEFGGIESGVAVFYKNLFITKDLDISINNLMEHDNTFDFYYSDRFFIGLMINYFKEGHYGKSSRQRLERLLSEAFNRDESEGCILARNERRAVLSQRRKYAKKFIKSENSRFDIYKRNSLKFLGNYDKEIYDEIMKEVKLKIK</sequence>
<dbReference type="Proteomes" id="UP000187000">
    <property type="component" value="Unassembled WGS sequence"/>
</dbReference>
<dbReference type="EMBL" id="MKXD01000003">
    <property type="protein sequence ID" value="OLR18007.1"/>
    <property type="molecule type" value="Genomic_DNA"/>
</dbReference>
<keyword evidence="2" id="KW-1185">Reference proteome</keyword>
<accession>A0ACC8S3B9</accession>
<organism evidence="1 2">
    <name type="scientific">Enterobacter kobei</name>
    <dbReference type="NCBI Taxonomy" id="208224"/>
    <lineage>
        <taxon>Bacteria</taxon>
        <taxon>Pseudomonadati</taxon>
        <taxon>Pseudomonadota</taxon>
        <taxon>Gammaproteobacteria</taxon>
        <taxon>Enterobacterales</taxon>
        <taxon>Enterobacteriaceae</taxon>
        <taxon>Enterobacter</taxon>
        <taxon>Enterobacter cloacae complex</taxon>
    </lineage>
</organism>
<comment type="caution">
    <text evidence="1">The sequence shown here is derived from an EMBL/GenBank/DDBJ whole genome shotgun (WGS) entry which is preliminary data.</text>
</comment>
<proteinExistence type="predicted"/>
<evidence type="ECO:0000313" key="2">
    <source>
        <dbReference type="Proteomes" id="UP000187000"/>
    </source>
</evidence>
<protein>
    <submittedName>
        <fullName evidence="1">Uncharacterized protein</fullName>
    </submittedName>
</protein>